<organism evidence="9 10">
    <name type="scientific">Tropicimonas aquimaris</name>
    <dbReference type="NCBI Taxonomy" id="914152"/>
    <lineage>
        <taxon>Bacteria</taxon>
        <taxon>Pseudomonadati</taxon>
        <taxon>Pseudomonadota</taxon>
        <taxon>Alphaproteobacteria</taxon>
        <taxon>Rhodobacterales</taxon>
        <taxon>Roseobacteraceae</taxon>
        <taxon>Tropicimonas</taxon>
    </lineage>
</organism>
<dbReference type="CDD" id="cd11648">
    <property type="entry name" value="RsmI"/>
    <property type="match status" value="1"/>
</dbReference>
<keyword evidence="3 6" id="KW-0489">Methyltransferase</keyword>
<evidence type="ECO:0000256" key="3">
    <source>
        <dbReference type="ARBA" id="ARBA00022603"/>
    </source>
</evidence>
<evidence type="ECO:0000256" key="5">
    <source>
        <dbReference type="ARBA" id="ARBA00022691"/>
    </source>
</evidence>
<reference evidence="10" key="1">
    <citation type="journal article" date="2019" name="Int. J. Syst. Evol. Microbiol.">
        <title>The Global Catalogue of Microorganisms (GCM) 10K type strain sequencing project: providing services to taxonomists for standard genome sequencing and annotation.</title>
        <authorList>
            <consortium name="The Broad Institute Genomics Platform"/>
            <consortium name="The Broad Institute Genome Sequencing Center for Infectious Disease"/>
            <person name="Wu L."/>
            <person name="Ma J."/>
        </authorList>
    </citation>
    <scope>NUCLEOTIDE SEQUENCE [LARGE SCALE GENOMIC DNA]</scope>
    <source>
        <strain evidence="10">CCUG 60524</strain>
    </source>
</reference>
<dbReference type="GO" id="GO:0008168">
    <property type="term" value="F:methyltransferase activity"/>
    <property type="evidence" value="ECO:0007669"/>
    <property type="project" value="UniProtKB-KW"/>
</dbReference>
<dbReference type="InterPro" id="IPR008189">
    <property type="entry name" value="rRNA_ssu_MeTfrase_I"/>
</dbReference>
<dbReference type="Pfam" id="PF00590">
    <property type="entry name" value="TP_methylase"/>
    <property type="match status" value="1"/>
</dbReference>
<keyword evidence="1 6" id="KW-0963">Cytoplasm</keyword>
<name>A0ABW3IR41_9RHOB</name>
<comment type="function">
    <text evidence="6">Catalyzes the 2'-O-methylation of the ribose of cytidine 1402 (C1402) in 16S rRNA.</text>
</comment>
<accession>A0ABW3IR41</accession>
<dbReference type="SUPFAM" id="SSF53790">
    <property type="entry name" value="Tetrapyrrole methylase"/>
    <property type="match status" value="1"/>
</dbReference>
<dbReference type="EC" id="2.1.1.198" evidence="6"/>
<evidence type="ECO:0000256" key="4">
    <source>
        <dbReference type="ARBA" id="ARBA00022679"/>
    </source>
</evidence>
<feature type="domain" description="Tetrapyrrole methylase" evidence="7">
    <location>
        <begin position="19"/>
        <end position="222"/>
    </location>
</feature>
<dbReference type="InterPro" id="IPR053910">
    <property type="entry name" value="RsmI_HTH"/>
</dbReference>
<dbReference type="NCBIfam" id="TIGR00096">
    <property type="entry name" value="16S rRNA (cytidine(1402)-2'-O)-methyltransferase"/>
    <property type="match status" value="1"/>
</dbReference>
<dbReference type="PIRSF" id="PIRSF005917">
    <property type="entry name" value="MTase_YraL"/>
    <property type="match status" value="1"/>
</dbReference>
<evidence type="ECO:0000256" key="6">
    <source>
        <dbReference type="HAMAP-Rule" id="MF_01877"/>
    </source>
</evidence>
<dbReference type="InterPro" id="IPR014777">
    <property type="entry name" value="4pyrrole_Mease_sub1"/>
</dbReference>
<comment type="subcellular location">
    <subcellularLocation>
        <location evidence="6">Cytoplasm</location>
    </subcellularLocation>
</comment>
<evidence type="ECO:0000313" key="9">
    <source>
        <dbReference type="EMBL" id="MFD0980203.1"/>
    </source>
</evidence>
<dbReference type="InterPro" id="IPR000878">
    <property type="entry name" value="4pyrrol_Mease"/>
</dbReference>
<evidence type="ECO:0000256" key="1">
    <source>
        <dbReference type="ARBA" id="ARBA00022490"/>
    </source>
</evidence>
<dbReference type="Proteomes" id="UP001597108">
    <property type="component" value="Unassembled WGS sequence"/>
</dbReference>
<dbReference type="Gene3D" id="3.30.950.10">
    <property type="entry name" value="Methyltransferase, Cobalt-precorrin-4 Transmethylase, Domain 2"/>
    <property type="match status" value="1"/>
</dbReference>
<keyword evidence="4 6" id="KW-0808">Transferase</keyword>
<gene>
    <name evidence="6 9" type="primary">rsmI</name>
    <name evidence="9" type="ORF">ACFQ2S_11135</name>
</gene>
<keyword evidence="10" id="KW-1185">Reference proteome</keyword>
<dbReference type="HAMAP" id="MF_01877">
    <property type="entry name" value="16SrRNA_methyltr_I"/>
    <property type="match status" value="1"/>
</dbReference>
<dbReference type="InterPro" id="IPR014776">
    <property type="entry name" value="4pyrrole_Mease_sub2"/>
</dbReference>
<protein>
    <recommendedName>
        <fullName evidence="6">Ribosomal RNA small subunit methyltransferase I</fullName>
        <ecNumber evidence="6">2.1.1.198</ecNumber>
    </recommendedName>
    <alternativeName>
        <fullName evidence="6">16S rRNA 2'-O-ribose C1402 methyltransferase</fullName>
    </alternativeName>
    <alternativeName>
        <fullName evidence="6">rRNA (cytidine-2'-O-)-methyltransferase RsmI</fullName>
    </alternativeName>
</protein>
<evidence type="ECO:0000259" key="8">
    <source>
        <dbReference type="Pfam" id="PF23016"/>
    </source>
</evidence>
<dbReference type="Gene3D" id="3.40.1010.10">
    <property type="entry name" value="Cobalt-precorrin-4 Transmethylase, Domain 1"/>
    <property type="match status" value="1"/>
</dbReference>
<evidence type="ECO:0000259" key="7">
    <source>
        <dbReference type="Pfam" id="PF00590"/>
    </source>
</evidence>
<dbReference type="PANTHER" id="PTHR46111:SF1">
    <property type="entry name" value="RIBOSOMAL RNA SMALL SUBUNIT METHYLTRANSFERASE I"/>
    <property type="match status" value="1"/>
</dbReference>
<proteinExistence type="inferred from homology"/>
<evidence type="ECO:0000313" key="10">
    <source>
        <dbReference type="Proteomes" id="UP001597108"/>
    </source>
</evidence>
<sequence>MSHTEQAPVFRLETLPAGFHFVATPIGTARDITLRGLDILASADVIAAEDTRTARHLMELHGIPLGGRPMVAYHDHNGASQRPRLLRMAQEGRSIAYVSEAGTPLVADPGYQLGRAAIEAGVMVTCAPGPSAVLAALTLSGLPSDRFLFAGFPPAAAGARRSWLDGLAGSDATLLLFESPKRISRLLGELVQSFGGDREAAVCRELTKRFEEVERGTLADLAERLSERSLKGEIVLVIDRAQHREAAPEDVEAALREALGRLTVKEASAELAGVYGLKRRDVYQMALQMKQEGKDEG</sequence>
<feature type="domain" description="RsmI HTH" evidence="8">
    <location>
        <begin position="245"/>
        <end position="290"/>
    </location>
</feature>
<evidence type="ECO:0000256" key="2">
    <source>
        <dbReference type="ARBA" id="ARBA00022552"/>
    </source>
</evidence>
<dbReference type="PANTHER" id="PTHR46111">
    <property type="entry name" value="RIBOSOMAL RNA SMALL SUBUNIT METHYLTRANSFERASE I"/>
    <property type="match status" value="1"/>
</dbReference>
<dbReference type="EMBL" id="JBHTJT010000012">
    <property type="protein sequence ID" value="MFD0980203.1"/>
    <property type="molecule type" value="Genomic_DNA"/>
</dbReference>
<dbReference type="Pfam" id="PF23016">
    <property type="entry name" value="RsmI_C"/>
    <property type="match status" value="1"/>
</dbReference>
<dbReference type="InterPro" id="IPR035996">
    <property type="entry name" value="4pyrrol_Methylase_sf"/>
</dbReference>
<comment type="caution">
    <text evidence="9">The sequence shown here is derived from an EMBL/GenBank/DDBJ whole genome shotgun (WGS) entry which is preliminary data.</text>
</comment>
<keyword evidence="5 6" id="KW-0949">S-adenosyl-L-methionine</keyword>
<comment type="similarity">
    <text evidence="6">Belongs to the methyltransferase superfamily. RsmI family.</text>
</comment>
<comment type="catalytic activity">
    <reaction evidence="6">
        <text>cytidine(1402) in 16S rRNA + S-adenosyl-L-methionine = 2'-O-methylcytidine(1402) in 16S rRNA + S-adenosyl-L-homocysteine + H(+)</text>
        <dbReference type="Rhea" id="RHEA:42924"/>
        <dbReference type="Rhea" id="RHEA-COMP:10285"/>
        <dbReference type="Rhea" id="RHEA-COMP:10286"/>
        <dbReference type="ChEBI" id="CHEBI:15378"/>
        <dbReference type="ChEBI" id="CHEBI:57856"/>
        <dbReference type="ChEBI" id="CHEBI:59789"/>
        <dbReference type="ChEBI" id="CHEBI:74495"/>
        <dbReference type="ChEBI" id="CHEBI:82748"/>
        <dbReference type="EC" id="2.1.1.198"/>
    </reaction>
</comment>
<dbReference type="GO" id="GO:0032259">
    <property type="term" value="P:methylation"/>
    <property type="evidence" value="ECO:0007669"/>
    <property type="project" value="UniProtKB-KW"/>
</dbReference>
<dbReference type="RefSeq" id="WP_386074528.1">
    <property type="nucleotide sequence ID" value="NZ_JBHTJT010000012.1"/>
</dbReference>
<keyword evidence="2 6" id="KW-0698">rRNA processing</keyword>